<evidence type="ECO:0000313" key="2">
    <source>
        <dbReference type="EMBL" id="OXA47986.1"/>
    </source>
</evidence>
<accession>A0A226DUT5</accession>
<evidence type="ECO:0000313" key="3">
    <source>
        <dbReference type="Proteomes" id="UP000198287"/>
    </source>
</evidence>
<dbReference type="PROSITE" id="PS50097">
    <property type="entry name" value="BTB"/>
    <property type="match status" value="1"/>
</dbReference>
<dbReference type="InterPro" id="IPR011333">
    <property type="entry name" value="SKP1/BTB/POZ_sf"/>
</dbReference>
<reference evidence="2 3" key="1">
    <citation type="submission" date="2015-12" db="EMBL/GenBank/DDBJ databases">
        <title>The genome of Folsomia candida.</title>
        <authorList>
            <person name="Faddeeva A."/>
            <person name="Derks M.F."/>
            <person name="Anvar Y."/>
            <person name="Smit S."/>
            <person name="Van Straalen N."/>
            <person name="Roelofs D."/>
        </authorList>
    </citation>
    <scope>NUCLEOTIDE SEQUENCE [LARGE SCALE GENOMIC DNA]</scope>
    <source>
        <strain evidence="2 3">VU population</strain>
        <tissue evidence="2">Whole body</tissue>
    </source>
</reference>
<keyword evidence="3" id="KW-1185">Reference proteome</keyword>
<dbReference type="PANTHER" id="PTHR24413">
    <property type="entry name" value="SPECKLE-TYPE POZ PROTEIN"/>
    <property type="match status" value="1"/>
</dbReference>
<name>A0A226DUT5_FOLCA</name>
<dbReference type="EMBL" id="LNIX01000012">
    <property type="protein sequence ID" value="OXA47986.1"/>
    <property type="molecule type" value="Genomic_DNA"/>
</dbReference>
<feature type="domain" description="BTB" evidence="1">
    <location>
        <begin position="101"/>
        <end position="168"/>
    </location>
</feature>
<evidence type="ECO:0000259" key="1">
    <source>
        <dbReference type="PROSITE" id="PS50097"/>
    </source>
</evidence>
<dbReference type="AlphaFoldDB" id="A0A226DUT5"/>
<dbReference type="STRING" id="158441.A0A226DUT5"/>
<dbReference type="Pfam" id="PF00651">
    <property type="entry name" value="BTB"/>
    <property type="match status" value="1"/>
</dbReference>
<dbReference type="InterPro" id="IPR000210">
    <property type="entry name" value="BTB/POZ_dom"/>
</dbReference>
<dbReference type="Gene3D" id="3.30.710.10">
    <property type="entry name" value="Potassium Channel Kv1.1, Chain A"/>
    <property type="match status" value="1"/>
</dbReference>
<dbReference type="SMART" id="SM00225">
    <property type="entry name" value="BTB"/>
    <property type="match status" value="1"/>
</dbReference>
<dbReference type="OrthoDB" id="10249567at2759"/>
<dbReference type="SUPFAM" id="SSF54695">
    <property type="entry name" value="POZ domain"/>
    <property type="match status" value="1"/>
</dbReference>
<sequence length="222" mass="25188">MDPSSGVLVDSKKHSGYDNVVVEVKDGIRFALGYPAQIHDAVNQSVKTLEIVSYLPGDNPIEKFFAEICDETYHTICAQNTPTLRTVVDDIGKLWGNDDDADVTFSLEGKTIRAHKLILKARSDYFTKMFSNEWRESHGSAIEIKDTTYKIFEALLFYLYHGRINVTETDSINIFGLMKLADSHCHDEVHKDCEKLLIRNITTENVFFLVRNAPSANSLVFY</sequence>
<comment type="caution">
    <text evidence="2">The sequence shown here is derived from an EMBL/GenBank/DDBJ whole genome shotgun (WGS) entry which is preliminary data.</text>
</comment>
<dbReference type="Proteomes" id="UP000198287">
    <property type="component" value="Unassembled WGS sequence"/>
</dbReference>
<organism evidence="2 3">
    <name type="scientific">Folsomia candida</name>
    <name type="common">Springtail</name>
    <dbReference type="NCBI Taxonomy" id="158441"/>
    <lineage>
        <taxon>Eukaryota</taxon>
        <taxon>Metazoa</taxon>
        <taxon>Ecdysozoa</taxon>
        <taxon>Arthropoda</taxon>
        <taxon>Hexapoda</taxon>
        <taxon>Collembola</taxon>
        <taxon>Entomobryomorpha</taxon>
        <taxon>Isotomoidea</taxon>
        <taxon>Isotomidae</taxon>
        <taxon>Proisotominae</taxon>
        <taxon>Folsomia</taxon>
    </lineage>
</organism>
<gene>
    <name evidence="2" type="ORF">Fcan01_17312</name>
</gene>
<protein>
    <submittedName>
        <fullName evidence="2">RCC1 and BTB domain-containing protein 1</fullName>
    </submittedName>
</protein>
<proteinExistence type="predicted"/>